<evidence type="ECO:0000313" key="3">
    <source>
        <dbReference type="Proteomes" id="UP000654367"/>
    </source>
</evidence>
<keyword evidence="1" id="KW-0472">Membrane</keyword>
<gene>
    <name evidence="2" type="ORF">GCM10009409_25930</name>
</gene>
<feature type="transmembrane region" description="Helical" evidence="1">
    <location>
        <begin position="12"/>
        <end position="32"/>
    </location>
</feature>
<dbReference type="EMBL" id="BMQV01000027">
    <property type="protein sequence ID" value="GGP58901.1"/>
    <property type="molecule type" value="Genomic_DNA"/>
</dbReference>
<evidence type="ECO:0000313" key="2">
    <source>
        <dbReference type="EMBL" id="GGP58901.1"/>
    </source>
</evidence>
<keyword evidence="1" id="KW-1133">Transmembrane helix</keyword>
<accession>A0ABQ2Q7B2</accession>
<comment type="caution">
    <text evidence="2">The sequence shown here is derived from an EMBL/GenBank/DDBJ whole genome shotgun (WGS) entry which is preliminary data.</text>
</comment>
<reference evidence="3" key="1">
    <citation type="journal article" date="2019" name="Int. J. Syst. Evol. Microbiol.">
        <title>The Global Catalogue of Microorganisms (GCM) 10K type strain sequencing project: providing services to taxonomists for standard genome sequencing and annotation.</title>
        <authorList>
            <consortium name="The Broad Institute Genomics Platform"/>
            <consortium name="The Broad Institute Genome Sequencing Center for Infectious Disease"/>
            <person name="Wu L."/>
            <person name="Ma J."/>
        </authorList>
    </citation>
    <scope>NUCLEOTIDE SEQUENCE [LARGE SCALE GENOMIC DNA]</scope>
    <source>
        <strain evidence="3">JCM 32304</strain>
    </source>
</reference>
<name>A0ABQ2Q7B2_9GAMM</name>
<keyword evidence="3" id="KW-1185">Reference proteome</keyword>
<keyword evidence="1" id="KW-0812">Transmembrane</keyword>
<protein>
    <recommendedName>
        <fullName evidence="4">Orphan protein</fullName>
    </recommendedName>
</protein>
<feature type="transmembrane region" description="Helical" evidence="1">
    <location>
        <begin position="44"/>
        <end position="69"/>
    </location>
</feature>
<dbReference type="Proteomes" id="UP000654367">
    <property type="component" value="Unassembled WGS sequence"/>
</dbReference>
<evidence type="ECO:0000256" key="1">
    <source>
        <dbReference type="SAM" id="Phobius"/>
    </source>
</evidence>
<evidence type="ECO:0008006" key="4">
    <source>
        <dbReference type="Google" id="ProtNLM"/>
    </source>
</evidence>
<organism evidence="2 3">
    <name type="scientific">Shewanella saliphila</name>
    <dbReference type="NCBI Taxonomy" id="2282698"/>
    <lineage>
        <taxon>Bacteria</taxon>
        <taxon>Pseudomonadati</taxon>
        <taxon>Pseudomonadota</taxon>
        <taxon>Gammaproteobacteria</taxon>
        <taxon>Alteromonadales</taxon>
        <taxon>Shewanellaceae</taxon>
        <taxon>Shewanella</taxon>
    </lineage>
</organism>
<proteinExistence type="predicted"/>
<sequence>MAKLELILKKIMLIVGTFGVVIIYGGFLYLFFSGRSTAALPWFLLISPWICVYFGLSHVQQVAVISWFANKFSFRKSSK</sequence>